<organism evidence="1 2">
    <name type="scientific">Brachyspira murdochii</name>
    <dbReference type="NCBI Taxonomy" id="84378"/>
    <lineage>
        <taxon>Bacteria</taxon>
        <taxon>Pseudomonadati</taxon>
        <taxon>Spirochaetota</taxon>
        <taxon>Spirochaetia</taxon>
        <taxon>Brachyspirales</taxon>
        <taxon>Brachyspiraceae</taxon>
        <taxon>Brachyspira</taxon>
    </lineage>
</organism>
<gene>
    <name evidence="1" type="ORF">DJ52_04280</name>
</gene>
<protein>
    <submittedName>
        <fullName evidence="1">Uncharacterized protein</fullName>
    </submittedName>
</protein>
<evidence type="ECO:0000313" key="1">
    <source>
        <dbReference type="EMBL" id="PPS22479.1"/>
    </source>
</evidence>
<accession>A0ABX5B6R4</accession>
<proteinExistence type="predicted"/>
<sequence>MPDYTKMPKSTLEATLRGTYSRKANAEARVQKNPNDINAKRDLNEFENTIAIITNILSGFGKK</sequence>
<keyword evidence="2" id="KW-1185">Reference proteome</keyword>
<dbReference type="Proteomes" id="UP000238924">
    <property type="component" value="Unassembled WGS sequence"/>
</dbReference>
<evidence type="ECO:0000313" key="2">
    <source>
        <dbReference type="Proteomes" id="UP000238924"/>
    </source>
</evidence>
<comment type="caution">
    <text evidence="1">The sequence shown here is derived from an EMBL/GenBank/DDBJ whole genome shotgun (WGS) entry which is preliminary data.</text>
</comment>
<dbReference type="EMBL" id="JJMJ01000068">
    <property type="protein sequence ID" value="PPS22479.1"/>
    <property type="molecule type" value="Genomic_DNA"/>
</dbReference>
<name>A0ABX5B6R4_9SPIR</name>
<dbReference type="RefSeq" id="WP_104618180.1">
    <property type="nucleotide sequence ID" value="NZ_JJMJ01000068.1"/>
</dbReference>
<reference evidence="1 2" key="1">
    <citation type="submission" date="2014-04" db="EMBL/GenBank/DDBJ databases">
        <title>Whole genome sequence of 'Brachyspira hampsonii' D13-03603F2.</title>
        <authorList>
            <person name="Patterson A.H."/>
            <person name="Chaban B."/>
            <person name="Fernando C."/>
            <person name="Harding J.C."/>
            <person name="Hill J.E."/>
        </authorList>
    </citation>
    <scope>NUCLEOTIDE SEQUENCE [LARGE SCALE GENOMIC DNA]</scope>
    <source>
        <strain evidence="1 2">D13-03603F2</strain>
    </source>
</reference>